<dbReference type="RefSeq" id="WP_184928520.1">
    <property type="nucleotide sequence ID" value="NZ_JACHMO010000001.1"/>
</dbReference>
<gene>
    <name evidence="1" type="ORF">F4560_008406</name>
</gene>
<dbReference type="AlphaFoldDB" id="A0A7W9HUE4"/>
<name>A0A7W9HUE4_9PSEU</name>
<sequence length="84" mass="9312">MGSRFHQLSLIETVGSRATFREITRTAASDGEELHPWMVRMLSKHRCNLGLYVAEAGAITDEGDEIDADLWLAWDGVAAFSTTE</sequence>
<comment type="caution">
    <text evidence="1">The sequence shown here is derived from an EMBL/GenBank/DDBJ whole genome shotgun (WGS) entry which is preliminary data.</text>
</comment>
<protein>
    <submittedName>
        <fullName evidence="1">Uncharacterized protein</fullName>
    </submittedName>
</protein>
<organism evidence="1 2">
    <name type="scientific">Saccharothrix ecbatanensis</name>
    <dbReference type="NCBI Taxonomy" id="1105145"/>
    <lineage>
        <taxon>Bacteria</taxon>
        <taxon>Bacillati</taxon>
        <taxon>Actinomycetota</taxon>
        <taxon>Actinomycetes</taxon>
        <taxon>Pseudonocardiales</taxon>
        <taxon>Pseudonocardiaceae</taxon>
        <taxon>Saccharothrix</taxon>
    </lineage>
</organism>
<dbReference type="Proteomes" id="UP000552097">
    <property type="component" value="Unassembled WGS sequence"/>
</dbReference>
<keyword evidence="2" id="KW-1185">Reference proteome</keyword>
<evidence type="ECO:0000313" key="1">
    <source>
        <dbReference type="EMBL" id="MBB5808638.1"/>
    </source>
</evidence>
<evidence type="ECO:0000313" key="2">
    <source>
        <dbReference type="Proteomes" id="UP000552097"/>
    </source>
</evidence>
<proteinExistence type="predicted"/>
<reference evidence="1 2" key="1">
    <citation type="submission" date="2020-08" db="EMBL/GenBank/DDBJ databases">
        <title>Sequencing the genomes of 1000 actinobacteria strains.</title>
        <authorList>
            <person name="Klenk H.-P."/>
        </authorList>
    </citation>
    <scope>NUCLEOTIDE SEQUENCE [LARGE SCALE GENOMIC DNA]</scope>
    <source>
        <strain evidence="1 2">DSM 45486</strain>
    </source>
</reference>
<accession>A0A7W9HUE4</accession>
<dbReference type="EMBL" id="JACHMO010000001">
    <property type="protein sequence ID" value="MBB5808638.1"/>
    <property type="molecule type" value="Genomic_DNA"/>
</dbReference>